<dbReference type="PROSITE" id="PS51257">
    <property type="entry name" value="PROKAR_LIPOPROTEIN"/>
    <property type="match status" value="1"/>
</dbReference>
<evidence type="ECO:0000256" key="1">
    <source>
        <dbReference type="SAM" id="MobiDB-lite"/>
    </source>
</evidence>
<proteinExistence type="predicted"/>
<evidence type="ECO:0000313" key="3">
    <source>
        <dbReference type="Proteomes" id="UP001597476"/>
    </source>
</evidence>
<feature type="region of interest" description="Disordered" evidence="1">
    <location>
        <begin position="205"/>
        <end position="226"/>
    </location>
</feature>
<dbReference type="EMBL" id="JBHULY010000034">
    <property type="protein sequence ID" value="MFD2727233.1"/>
    <property type="molecule type" value="Genomic_DNA"/>
</dbReference>
<name>A0ABW5TFA5_9FLAO</name>
<dbReference type="RefSeq" id="WP_380292897.1">
    <property type="nucleotide sequence ID" value="NZ_JBHULY010000034.1"/>
</dbReference>
<protein>
    <recommendedName>
        <fullName evidence="4">Lipoprotein</fullName>
    </recommendedName>
</protein>
<sequence>MMKQKLNLIVFLIVITFCSCEKKTKEETLSDFKFAEKGIVLNCDGFDAKLLNEALFSFEEDIIAHYGKDNPNVTRAYSQFVSYATRNRVKYAEVVSPHTVEIFEVLKTKSELWNPNGAKSKLNYDSPVFKCIVDNISDNNLKTTLNALLTTNSMSPKLFGPALQSKYSLAIRDKYLSAYMAFDLFYAKLFDVDLNQVTEKPKAKVDFNKLPPKAPETNDPHAGHNH</sequence>
<accession>A0ABW5TFA5</accession>
<evidence type="ECO:0000313" key="2">
    <source>
        <dbReference type="EMBL" id="MFD2727233.1"/>
    </source>
</evidence>
<reference evidence="3" key="1">
    <citation type="journal article" date="2019" name="Int. J. Syst. Evol. Microbiol.">
        <title>The Global Catalogue of Microorganisms (GCM) 10K type strain sequencing project: providing services to taxonomists for standard genome sequencing and annotation.</title>
        <authorList>
            <consortium name="The Broad Institute Genomics Platform"/>
            <consortium name="The Broad Institute Genome Sequencing Center for Infectious Disease"/>
            <person name="Wu L."/>
            <person name="Ma J."/>
        </authorList>
    </citation>
    <scope>NUCLEOTIDE SEQUENCE [LARGE SCALE GENOMIC DNA]</scope>
    <source>
        <strain evidence="3">KCTC 42398</strain>
    </source>
</reference>
<gene>
    <name evidence="2" type="ORF">ACFSR8_13505</name>
</gene>
<comment type="caution">
    <text evidence="2">The sequence shown here is derived from an EMBL/GenBank/DDBJ whole genome shotgun (WGS) entry which is preliminary data.</text>
</comment>
<feature type="compositionally biased region" description="Basic and acidic residues" evidence="1">
    <location>
        <begin position="216"/>
        <end position="226"/>
    </location>
</feature>
<dbReference type="Proteomes" id="UP001597476">
    <property type="component" value="Unassembled WGS sequence"/>
</dbReference>
<keyword evidence="3" id="KW-1185">Reference proteome</keyword>
<organism evidence="2 3">
    <name type="scientific">Hyunsoonleella rubra</name>
    <dbReference type="NCBI Taxonomy" id="1737062"/>
    <lineage>
        <taxon>Bacteria</taxon>
        <taxon>Pseudomonadati</taxon>
        <taxon>Bacteroidota</taxon>
        <taxon>Flavobacteriia</taxon>
        <taxon>Flavobacteriales</taxon>
        <taxon>Flavobacteriaceae</taxon>
    </lineage>
</organism>
<evidence type="ECO:0008006" key="4">
    <source>
        <dbReference type="Google" id="ProtNLM"/>
    </source>
</evidence>